<keyword evidence="1" id="KW-0175">Coiled coil</keyword>
<comment type="caution">
    <text evidence="3">The sequence shown here is derived from an EMBL/GenBank/DDBJ whole genome shotgun (WGS) entry which is preliminary data.</text>
</comment>
<sequence length="723" mass="79075">MKKHVSFTLIMLIGMLMGFAQTDGISYQAVIIDNNPQEIPGVDVTSNSLPNTPLKVRFSIIDNTSQIEYQETQDTETDAFGMINLMIGQGELTSETLTTFNQVYWDNEKFLRVEIDLFDGNGFVEFSYQNLTYIPYIRHREIIATSTLDVDGATNLNNNLSVNNGSPTHLTGSLTTDGATDLNANLTVNNQSPTYLTGDLTVDGLVSFDGELAVGGDTQLYSDLTVEGNSMLNGSLDVVGQATFNSSIFEDIIVNQSSILNTITASGATQINNTLTVSQNSNLNSATINQVGADPNLNSLIVNGRSLLSGRVLINPQLTTNSQNNANSYPLEIRGRHGIWISTNNGTPSSNNNFLTFSNSSNSPVGAIEGQTLNELNNSFRFIWDASAALLEEAFIVAEGVACGAQLDLGEAGVMAVQGFAAYAHLLELTINATNNVGVSFKTGGADYAEFLEKENHTMQFESGEIVGVFGGKISKTTKGAQHIMVISTNPIVLGNMPESLSTENFEKVAFLGQVPVRVVGRVGIGDYILPSGNNDGLAIAKTPEKMTLSDYSEIIGVAWQASLGDVFGYINVAIGLNTNDLAFQLQQQQNEIEAVKKELKAIHTLLKGDNDNIQNEATINNVETSNQLNSRISLFRSDRNDIKMSEAEFEEWLNKYGYIFENRMTLLGNYLKENNVNISEYPEIEKLITNTKQALRDMNNGKYMKTLWESFQKRYPKAFTTK</sequence>
<evidence type="ECO:0008006" key="5">
    <source>
        <dbReference type="Google" id="ProtNLM"/>
    </source>
</evidence>
<dbReference type="Gene3D" id="2.40.300.10">
    <property type="entry name" value="Head decoration protein D"/>
    <property type="match status" value="1"/>
</dbReference>
<name>A0ABT0H5E5_9FLAO</name>
<protein>
    <recommendedName>
        <fullName evidence="5">Peptidase S74 domain-containing protein</fullName>
    </recommendedName>
</protein>
<keyword evidence="2" id="KW-0732">Signal</keyword>
<reference evidence="3" key="1">
    <citation type="submission" date="2022-04" db="EMBL/GenBank/DDBJ databases">
        <authorList>
            <person name="Ren T."/>
        </authorList>
    </citation>
    <scope>NUCLEOTIDE SEQUENCE</scope>
    <source>
        <strain evidence="3">F63249</strain>
    </source>
</reference>
<gene>
    <name evidence="3" type="ORF">MUY34_03225</name>
</gene>
<evidence type="ECO:0000256" key="2">
    <source>
        <dbReference type="SAM" id="SignalP"/>
    </source>
</evidence>
<evidence type="ECO:0000256" key="1">
    <source>
        <dbReference type="SAM" id="Coils"/>
    </source>
</evidence>
<evidence type="ECO:0000313" key="4">
    <source>
        <dbReference type="Proteomes" id="UP001203687"/>
    </source>
</evidence>
<dbReference type="RefSeq" id="WP_248411896.1">
    <property type="nucleotide sequence ID" value="NZ_JALPQF010000002.1"/>
</dbReference>
<feature type="signal peptide" evidence="2">
    <location>
        <begin position="1"/>
        <end position="20"/>
    </location>
</feature>
<proteinExistence type="predicted"/>
<evidence type="ECO:0000313" key="3">
    <source>
        <dbReference type="EMBL" id="MCK8479615.1"/>
    </source>
</evidence>
<keyword evidence="4" id="KW-1185">Reference proteome</keyword>
<feature type="chain" id="PRO_5045329387" description="Peptidase S74 domain-containing protein" evidence="2">
    <location>
        <begin position="21"/>
        <end position="723"/>
    </location>
</feature>
<organism evidence="3 4">
    <name type="scientific">Psychroserpens algicola</name>
    <dbReference type="NCBI Taxonomy" id="1719034"/>
    <lineage>
        <taxon>Bacteria</taxon>
        <taxon>Pseudomonadati</taxon>
        <taxon>Bacteroidota</taxon>
        <taxon>Flavobacteriia</taxon>
        <taxon>Flavobacteriales</taxon>
        <taxon>Flavobacteriaceae</taxon>
        <taxon>Psychroserpens</taxon>
    </lineage>
</organism>
<accession>A0ABT0H5E5</accession>
<dbReference type="EMBL" id="JALPQF010000002">
    <property type="protein sequence ID" value="MCK8479615.1"/>
    <property type="molecule type" value="Genomic_DNA"/>
</dbReference>
<dbReference type="Proteomes" id="UP001203687">
    <property type="component" value="Unassembled WGS sequence"/>
</dbReference>
<feature type="coiled-coil region" evidence="1">
    <location>
        <begin position="579"/>
        <end position="606"/>
    </location>
</feature>